<dbReference type="InterPro" id="IPR006447">
    <property type="entry name" value="Myb_dom_plants"/>
</dbReference>
<evidence type="ECO:0000256" key="2">
    <source>
        <dbReference type="ARBA" id="ARBA00022553"/>
    </source>
</evidence>
<evidence type="ECO:0000256" key="3">
    <source>
        <dbReference type="ARBA" id="ARBA00023012"/>
    </source>
</evidence>
<keyword evidence="7" id="KW-0539">Nucleus</keyword>
<dbReference type="InterPro" id="IPR017930">
    <property type="entry name" value="Myb_dom"/>
</dbReference>
<dbReference type="FunFam" id="1.10.10.60:FF:000007">
    <property type="entry name" value="Two-component response regulator"/>
    <property type="match status" value="1"/>
</dbReference>
<sequence length="410" mass="45898">MGVEPKSANESDEFPVGMRVLAVDDDPACLKILEALLRKCQYHVTTTNQAVLALQMLREKKEKFDLVISDVCMPDMDGFKLLEHVGLEMDLPVIMLSSYGDTKHVTKGIYHGACDYLLKPVRIEELKLIWQHVIRRKIGKKDRLDEVENVFSDKNEKPNKRRKDSSAQKKPRLSWTKDLHNKFVAAVKHLGVDKAIPTSILKVMNVENLTKQNVASHLQKYRGYLKRISNEENHKGSMVISPNRRFDFAYLPTFIGYENQSLGTNSYPPNNLIGESSNPSGMGIFGISSLPMIQENDSQKLATIINLQGAPNVVDESNLYPVTQNALGNFVCPIQSSCYVSNDGFTPMGNNVEGMIPPYSTTYDGGVGSLEDIAVAMMREEKGKGKVIVEGHSGYYDEVCYATSENYIYT</sequence>
<evidence type="ECO:0000256" key="6">
    <source>
        <dbReference type="ARBA" id="ARBA00023163"/>
    </source>
</evidence>
<evidence type="ECO:0000313" key="11">
    <source>
        <dbReference type="EMBL" id="CAI9284483.1"/>
    </source>
</evidence>
<keyword evidence="2 8" id="KW-0597">Phosphoprotein</keyword>
<proteinExistence type="predicted"/>
<keyword evidence="6" id="KW-0804">Transcription</keyword>
<dbReference type="InterPro" id="IPR001005">
    <property type="entry name" value="SANT/Myb"/>
</dbReference>
<evidence type="ECO:0000256" key="1">
    <source>
        <dbReference type="ARBA" id="ARBA00004123"/>
    </source>
</evidence>
<dbReference type="PROSITE" id="PS50110">
    <property type="entry name" value="RESPONSE_REGULATORY"/>
    <property type="match status" value="1"/>
</dbReference>
<dbReference type="PROSITE" id="PS51294">
    <property type="entry name" value="HTH_MYB"/>
    <property type="match status" value="1"/>
</dbReference>
<evidence type="ECO:0000259" key="10">
    <source>
        <dbReference type="PROSITE" id="PS51294"/>
    </source>
</evidence>
<dbReference type="InterPro" id="IPR011006">
    <property type="entry name" value="CheY-like_superfamily"/>
</dbReference>
<dbReference type="Pfam" id="PF00249">
    <property type="entry name" value="Myb_DNA-binding"/>
    <property type="match status" value="1"/>
</dbReference>
<dbReference type="Proteomes" id="UP001177003">
    <property type="component" value="Chromosome 5"/>
</dbReference>
<keyword evidence="5" id="KW-0010">Activator</keyword>
<evidence type="ECO:0008006" key="13">
    <source>
        <dbReference type="Google" id="ProtNLM"/>
    </source>
</evidence>
<dbReference type="InterPro" id="IPR045279">
    <property type="entry name" value="ARR-like"/>
</dbReference>
<feature type="domain" description="Response regulatory" evidence="9">
    <location>
        <begin position="19"/>
        <end position="134"/>
    </location>
</feature>
<accession>A0AA35Z260</accession>
<reference evidence="11" key="1">
    <citation type="submission" date="2023-04" db="EMBL/GenBank/DDBJ databases">
        <authorList>
            <person name="Vijverberg K."/>
            <person name="Xiong W."/>
            <person name="Schranz E."/>
        </authorList>
    </citation>
    <scope>NUCLEOTIDE SEQUENCE</scope>
</reference>
<organism evidence="11 12">
    <name type="scientific">Lactuca saligna</name>
    <name type="common">Willowleaf lettuce</name>
    <dbReference type="NCBI Taxonomy" id="75948"/>
    <lineage>
        <taxon>Eukaryota</taxon>
        <taxon>Viridiplantae</taxon>
        <taxon>Streptophyta</taxon>
        <taxon>Embryophyta</taxon>
        <taxon>Tracheophyta</taxon>
        <taxon>Spermatophyta</taxon>
        <taxon>Magnoliopsida</taxon>
        <taxon>eudicotyledons</taxon>
        <taxon>Gunneridae</taxon>
        <taxon>Pentapetalae</taxon>
        <taxon>asterids</taxon>
        <taxon>campanulids</taxon>
        <taxon>Asterales</taxon>
        <taxon>Asteraceae</taxon>
        <taxon>Cichorioideae</taxon>
        <taxon>Cichorieae</taxon>
        <taxon>Lactucinae</taxon>
        <taxon>Lactuca</taxon>
    </lineage>
</organism>
<dbReference type="InterPro" id="IPR009057">
    <property type="entry name" value="Homeodomain-like_sf"/>
</dbReference>
<dbReference type="GO" id="GO:0003677">
    <property type="term" value="F:DNA binding"/>
    <property type="evidence" value="ECO:0007669"/>
    <property type="project" value="InterPro"/>
</dbReference>
<dbReference type="GO" id="GO:0005634">
    <property type="term" value="C:nucleus"/>
    <property type="evidence" value="ECO:0007669"/>
    <property type="project" value="UniProtKB-SubCell"/>
</dbReference>
<feature type="domain" description="HTH myb-type" evidence="10">
    <location>
        <begin position="167"/>
        <end position="226"/>
    </location>
</feature>
<dbReference type="PANTHER" id="PTHR43874">
    <property type="entry name" value="TWO-COMPONENT RESPONSE REGULATOR"/>
    <property type="match status" value="1"/>
</dbReference>
<dbReference type="NCBIfam" id="TIGR01557">
    <property type="entry name" value="myb_SHAQKYF"/>
    <property type="match status" value="1"/>
</dbReference>
<gene>
    <name evidence="11" type="ORF">LSALG_LOCUS24007</name>
</gene>
<keyword evidence="12" id="KW-1185">Reference proteome</keyword>
<dbReference type="AlphaFoldDB" id="A0AA35Z260"/>
<evidence type="ECO:0000256" key="4">
    <source>
        <dbReference type="ARBA" id="ARBA00023015"/>
    </source>
</evidence>
<dbReference type="GO" id="GO:0000160">
    <property type="term" value="P:phosphorelay signal transduction system"/>
    <property type="evidence" value="ECO:0007669"/>
    <property type="project" value="UniProtKB-KW"/>
</dbReference>
<dbReference type="CDD" id="cd17584">
    <property type="entry name" value="REC_typeB_ARR-like"/>
    <property type="match status" value="1"/>
</dbReference>
<dbReference type="Pfam" id="PF00072">
    <property type="entry name" value="Response_reg"/>
    <property type="match status" value="1"/>
</dbReference>
<dbReference type="SUPFAM" id="SSF52172">
    <property type="entry name" value="CheY-like"/>
    <property type="match status" value="1"/>
</dbReference>
<dbReference type="SUPFAM" id="SSF46689">
    <property type="entry name" value="Homeodomain-like"/>
    <property type="match status" value="1"/>
</dbReference>
<evidence type="ECO:0000256" key="7">
    <source>
        <dbReference type="ARBA" id="ARBA00023242"/>
    </source>
</evidence>
<dbReference type="Gene3D" id="1.10.10.60">
    <property type="entry name" value="Homeodomain-like"/>
    <property type="match status" value="1"/>
</dbReference>
<keyword evidence="3" id="KW-0902">Two-component regulatory system</keyword>
<keyword evidence="4" id="KW-0805">Transcription regulation</keyword>
<dbReference type="SMART" id="SM00448">
    <property type="entry name" value="REC"/>
    <property type="match status" value="1"/>
</dbReference>
<comment type="subcellular location">
    <subcellularLocation>
        <location evidence="1">Nucleus</location>
    </subcellularLocation>
</comment>
<dbReference type="PANTHER" id="PTHR43874:SF7">
    <property type="entry name" value="TWO-COMPONENT RESPONSE REGULATOR ARR10"/>
    <property type="match status" value="1"/>
</dbReference>
<dbReference type="GO" id="GO:0009736">
    <property type="term" value="P:cytokinin-activated signaling pathway"/>
    <property type="evidence" value="ECO:0007669"/>
    <property type="project" value="InterPro"/>
</dbReference>
<name>A0AA35Z260_LACSI</name>
<evidence type="ECO:0000259" key="9">
    <source>
        <dbReference type="PROSITE" id="PS50110"/>
    </source>
</evidence>
<evidence type="ECO:0000256" key="8">
    <source>
        <dbReference type="PROSITE-ProRule" id="PRU00169"/>
    </source>
</evidence>
<feature type="modified residue" description="4-aspartylphosphate" evidence="8">
    <location>
        <position position="70"/>
    </location>
</feature>
<evidence type="ECO:0000256" key="5">
    <source>
        <dbReference type="ARBA" id="ARBA00023159"/>
    </source>
</evidence>
<dbReference type="InterPro" id="IPR001789">
    <property type="entry name" value="Sig_transdc_resp-reg_receiver"/>
</dbReference>
<protein>
    <recommendedName>
        <fullName evidence="13">Two-component response regulator</fullName>
    </recommendedName>
</protein>
<dbReference type="Gene3D" id="3.40.50.2300">
    <property type="match status" value="1"/>
</dbReference>
<dbReference type="EMBL" id="OX465081">
    <property type="protein sequence ID" value="CAI9284483.1"/>
    <property type="molecule type" value="Genomic_DNA"/>
</dbReference>
<evidence type="ECO:0000313" key="12">
    <source>
        <dbReference type="Proteomes" id="UP001177003"/>
    </source>
</evidence>